<dbReference type="Gene3D" id="1.20.1600.10">
    <property type="entry name" value="Outer membrane efflux proteins (OEP)"/>
    <property type="match status" value="1"/>
</dbReference>
<dbReference type="SUPFAM" id="SSF56954">
    <property type="entry name" value="Outer membrane efflux proteins (OEP)"/>
    <property type="match status" value="1"/>
</dbReference>
<dbReference type="KEGG" id="cpb:Cphamn1_2229"/>
<sequence>MVKPESSAHMRSTGLESQLRLFRESSRTATMLALLKKKADTEVLGQADRLLPSINLTAGYDISGDDRFFMASEQGLFVGITMEWSLPDKQESARHKISRINRTRVSLSNSNTRLSLATALTNLYRSIENQQLLIGLGKDENSHIRGYCLG</sequence>
<name>B3ENP5_CHLPB</name>
<dbReference type="AlphaFoldDB" id="B3ENP5"/>
<organism evidence="1">
    <name type="scientific">Chlorobium phaeobacteroides (strain BS1)</name>
    <dbReference type="NCBI Taxonomy" id="331678"/>
    <lineage>
        <taxon>Bacteria</taxon>
        <taxon>Pseudomonadati</taxon>
        <taxon>Chlorobiota</taxon>
        <taxon>Chlorobiia</taxon>
        <taxon>Chlorobiales</taxon>
        <taxon>Chlorobiaceae</taxon>
        <taxon>Chlorobium/Pelodictyon group</taxon>
        <taxon>Chlorobium</taxon>
    </lineage>
</organism>
<reference evidence="1" key="1">
    <citation type="submission" date="2008-06" db="EMBL/GenBank/DDBJ databases">
        <title>Complete sequence of Chlorobium phaeobacteroides BS1.</title>
        <authorList>
            <consortium name="US DOE Joint Genome Institute"/>
            <person name="Lucas S."/>
            <person name="Copeland A."/>
            <person name="Lapidus A."/>
            <person name="Glavina del Rio T."/>
            <person name="Dalin E."/>
            <person name="Tice H."/>
            <person name="Bruce D."/>
            <person name="Goodwin L."/>
            <person name="Pitluck S."/>
            <person name="Schmutz J."/>
            <person name="Larimer F."/>
            <person name="Land M."/>
            <person name="Hauser L."/>
            <person name="Kyrpides N."/>
            <person name="Ovchinnikova G."/>
            <person name="Li T."/>
            <person name="Liu Z."/>
            <person name="Zhao F."/>
            <person name="Overmann J."/>
            <person name="Bryant D.A."/>
            <person name="Richardson P."/>
        </authorList>
    </citation>
    <scope>NUCLEOTIDE SEQUENCE [LARGE SCALE GENOMIC DNA]</scope>
    <source>
        <strain evidence="1">BS1</strain>
    </source>
</reference>
<dbReference type="EMBL" id="CP001101">
    <property type="protein sequence ID" value="ACE05134.1"/>
    <property type="molecule type" value="Genomic_DNA"/>
</dbReference>
<dbReference type="OrthoDB" id="581172at2"/>
<evidence type="ECO:0000313" key="1">
    <source>
        <dbReference type="EMBL" id="ACE05134.1"/>
    </source>
</evidence>
<gene>
    <name evidence="1" type="ordered locus">Cphamn1_2229</name>
</gene>
<proteinExistence type="predicted"/>
<dbReference type="GO" id="GO:0015562">
    <property type="term" value="F:efflux transmembrane transporter activity"/>
    <property type="evidence" value="ECO:0007669"/>
    <property type="project" value="InterPro"/>
</dbReference>
<protein>
    <submittedName>
        <fullName evidence="1">Uncharacterized protein</fullName>
    </submittedName>
</protein>
<accession>B3ENP5</accession>
<dbReference type="HOGENOM" id="CLU_1737279_0_0_10"/>